<dbReference type="AlphaFoldDB" id="A0A2N1IMC6"/>
<accession>A0A2N1IMC6</accession>
<dbReference type="RefSeq" id="WP_101196695.1">
    <property type="nucleotide sequence ID" value="NZ_PJCG01000061.1"/>
</dbReference>
<reference evidence="1 2" key="1">
    <citation type="submission" date="2017-12" db="EMBL/GenBank/DDBJ databases">
        <title>Isolation and characterization of an aerobic denitrifying Pseudomonas monteilii CY06 from aquaculture ponds.</title>
        <authorList>
            <person name="Ma Q."/>
            <person name="Cai Y."/>
            <person name="He Z."/>
        </authorList>
    </citation>
    <scope>NUCLEOTIDE SEQUENCE [LARGE SCALE GENOMIC DNA]</scope>
    <source>
        <strain evidence="1 2">CY06</strain>
    </source>
</reference>
<comment type="caution">
    <text evidence="1">The sequence shown here is derived from an EMBL/GenBank/DDBJ whole genome shotgun (WGS) entry which is preliminary data.</text>
</comment>
<evidence type="ECO:0008006" key="3">
    <source>
        <dbReference type="Google" id="ProtNLM"/>
    </source>
</evidence>
<protein>
    <recommendedName>
        <fullName evidence="3">Phage tail protein</fullName>
    </recommendedName>
</protein>
<dbReference type="Proteomes" id="UP000233399">
    <property type="component" value="Unassembled WGS sequence"/>
</dbReference>
<organism evidence="1 2">
    <name type="scientific">Pseudomonas monteilii</name>
    <dbReference type="NCBI Taxonomy" id="76759"/>
    <lineage>
        <taxon>Bacteria</taxon>
        <taxon>Pseudomonadati</taxon>
        <taxon>Pseudomonadota</taxon>
        <taxon>Gammaproteobacteria</taxon>
        <taxon>Pseudomonadales</taxon>
        <taxon>Pseudomonadaceae</taxon>
        <taxon>Pseudomonas</taxon>
    </lineage>
</organism>
<evidence type="ECO:0000313" key="1">
    <source>
        <dbReference type="EMBL" id="PKI19416.1"/>
    </source>
</evidence>
<evidence type="ECO:0000313" key="2">
    <source>
        <dbReference type="Proteomes" id="UP000233399"/>
    </source>
</evidence>
<name>A0A2N1IMC6_9PSED</name>
<sequence>MKYYKNPEGGQVFAFAADGSDDEFIPTDLLPMDDAAVALHLSPAAAAPTRAMIEAERLRAYADPLTGSDRYFAEAQRETLLGNSENAETAKRLGLERFAEIQAEYPWPDEDAGTIS</sequence>
<gene>
    <name evidence="1" type="ORF">CXB65_23320</name>
</gene>
<proteinExistence type="predicted"/>
<dbReference type="EMBL" id="PJCG01000061">
    <property type="protein sequence ID" value="PKI19416.1"/>
    <property type="molecule type" value="Genomic_DNA"/>
</dbReference>